<accession>A0A9P6ENI3</accession>
<reference evidence="9" key="1">
    <citation type="submission" date="2020-11" db="EMBL/GenBank/DDBJ databases">
        <authorList>
            <consortium name="DOE Joint Genome Institute"/>
            <person name="Ahrendt S."/>
            <person name="Riley R."/>
            <person name="Andreopoulos W."/>
            <person name="Labutti K."/>
            <person name="Pangilinan J."/>
            <person name="Ruiz-Duenas F.J."/>
            <person name="Barrasa J.M."/>
            <person name="Sanchez-Garcia M."/>
            <person name="Camarero S."/>
            <person name="Miyauchi S."/>
            <person name="Serrano A."/>
            <person name="Linde D."/>
            <person name="Babiker R."/>
            <person name="Drula E."/>
            <person name="Ayuso-Fernandez I."/>
            <person name="Pacheco R."/>
            <person name="Padilla G."/>
            <person name="Ferreira P."/>
            <person name="Barriuso J."/>
            <person name="Kellner H."/>
            <person name="Castanera R."/>
            <person name="Alfaro M."/>
            <person name="Ramirez L."/>
            <person name="Pisabarro A.G."/>
            <person name="Kuo A."/>
            <person name="Tritt A."/>
            <person name="Lipzen A."/>
            <person name="He G."/>
            <person name="Yan M."/>
            <person name="Ng V."/>
            <person name="Cullen D."/>
            <person name="Martin F."/>
            <person name="Rosso M.-N."/>
            <person name="Henrissat B."/>
            <person name="Hibbett D."/>
            <person name="Martinez A.T."/>
            <person name="Grigoriev I.V."/>
        </authorList>
    </citation>
    <scope>NUCLEOTIDE SEQUENCE</scope>
    <source>
        <strain evidence="9">CBS 506.95</strain>
    </source>
</reference>
<dbReference type="AlphaFoldDB" id="A0A9P6ENI3"/>
<keyword evidence="5" id="KW-0804">Transcription</keyword>
<gene>
    <name evidence="9" type="ORF">CPB83DRAFT_807430</name>
</gene>
<feature type="compositionally biased region" description="Polar residues" evidence="7">
    <location>
        <begin position="654"/>
        <end position="665"/>
    </location>
</feature>
<dbReference type="Pfam" id="PF04082">
    <property type="entry name" value="Fungal_trans"/>
    <property type="match status" value="1"/>
</dbReference>
<comment type="subcellular location">
    <subcellularLocation>
        <location evidence="1">Nucleus</location>
    </subcellularLocation>
</comment>
<keyword evidence="4" id="KW-0238">DNA-binding</keyword>
<evidence type="ECO:0000256" key="3">
    <source>
        <dbReference type="ARBA" id="ARBA00023015"/>
    </source>
</evidence>
<feature type="compositionally biased region" description="Polar residues" evidence="7">
    <location>
        <begin position="577"/>
        <end position="594"/>
    </location>
</feature>
<dbReference type="InterPro" id="IPR007219">
    <property type="entry name" value="XnlR_reg_dom"/>
</dbReference>
<dbReference type="SUPFAM" id="SSF57701">
    <property type="entry name" value="Zn2/Cys6 DNA-binding domain"/>
    <property type="match status" value="1"/>
</dbReference>
<evidence type="ECO:0000256" key="1">
    <source>
        <dbReference type="ARBA" id="ARBA00004123"/>
    </source>
</evidence>
<dbReference type="PANTHER" id="PTHR31845:SF19">
    <property type="entry name" value="TRANSCRIPTION FACTOR DOMAIN-CONTAINING PROTEIN"/>
    <property type="match status" value="1"/>
</dbReference>
<dbReference type="PANTHER" id="PTHR31845">
    <property type="entry name" value="FINGER DOMAIN PROTEIN, PUTATIVE-RELATED"/>
    <property type="match status" value="1"/>
</dbReference>
<organism evidence="9 10">
    <name type="scientific">Crepidotus variabilis</name>
    <dbReference type="NCBI Taxonomy" id="179855"/>
    <lineage>
        <taxon>Eukaryota</taxon>
        <taxon>Fungi</taxon>
        <taxon>Dikarya</taxon>
        <taxon>Basidiomycota</taxon>
        <taxon>Agaricomycotina</taxon>
        <taxon>Agaricomycetes</taxon>
        <taxon>Agaricomycetidae</taxon>
        <taxon>Agaricales</taxon>
        <taxon>Agaricineae</taxon>
        <taxon>Crepidotaceae</taxon>
        <taxon>Crepidotus</taxon>
    </lineage>
</organism>
<comment type="caution">
    <text evidence="9">The sequence shown here is derived from an EMBL/GenBank/DDBJ whole genome shotgun (WGS) entry which is preliminary data.</text>
</comment>
<dbReference type="EMBL" id="MU157832">
    <property type="protein sequence ID" value="KAF9532237.1"/>
    <property type="molecule type" value="Genomic_DNA"/>
</dbReference>
<sequence length="680" mass="77945">MSFEFGDTKLFQFNDDGQSDSADTLDERQSQRSRSAVSGKPSGACVDCKSVKVRCEFVPGERKCRRCQAKNLPCHPRERKKRKAADTHEQLLERSHEQDLRIRNLLQQYEQLRTEQKIHQWMTKAPPSRNMMDITVQRQMKWAHKGKTPEQAVASYFATGNHPRSLSPPGIVKHCSLYPEDITELFSIYFARIDPYFSILDKDYHTAPRLLWTCPFLFTVVCAVSSRYYTARPNLYQVAMEFARDFAGNALIEGYRSVDVCQAYLIMAVYPVPKKKWVEDRSWLLMGVAIRMAIELELNQPPPPGCDAREALNRTRTWLNCYCVDGSHAIQFGKMPMLRLDDYIARNSADWYRSSSLNTPFDVHLCAYVQMILHMAKWREFTKCTEEPEEVIVGAMQMHTTIELEMDKWAGLYVAELTLMPLPICSYRANTSQMISAYLRLVVLLAAFQRSDAENLRRDSEIFLKSLNAARSVIQIATERLYPTGYLRYAMEANFLYMSFAAAFLLNLFRPRYIGLLDLDLKREIVSLVSRLISVLGSSDVALDGRHTPALYSRFLASLMSKHNLSVHQFQFDGENDPSSGNIEQNSRHPTPSNAYYWPDISTPDNGNRDSLAGSGTYGYQFGINQMDFSLAHFIKTVAETVPPPEKVESSPEWTNMDTMWNPQPTLWETPAPILAGWRM</sequence>
<feature type="region of interest" description="Disordered" evidence="7">
    <location>
        <begin position="1"/>
        <end position="42"/>
    </location>
</feature>
<evidence type="ECO:0000256" key="6">
    <source>
        <dbReference type="ARBA" id="ARBA00023242"/>
    </source>
</evidence>
<keyword evidence="3" id="KW-0805">Transcription regulation</keyword>
<feature type="domain" description="Zn(2)-C6 fungal-type" evidence="8">
    <location>
        <begin position="44"/>
        <end position="74"/>
    </location>
</feature>
<feature type="region of interest" description="Disordered" evidence="7">
    <location>
        <begin position="574"/>
        <end position="600"/>
    </location>
</feature>
<proteinExistence type="predicted"/>
<dbReference type="SMART" id="SM00906">
    <property type="entry name" value="Fungal_trans"/>
    <property type="match status" value="1"/>
</dbReference>
<evidence type="ECO:0000256" key="5">
    <source>
        <dbReference type="ARBA" id="ARBA00023163"/>
    </source>
</evidence>
<dbReference type="InterPro" id="IPR001138">
    <property type="entry name" value="Zn2Cys6_DnaBD"/>
</dbReference>
<dbReference type="SMART" id="SM00066">
    <property type="entry name" value="GAL4"/>
    <property type="match status" value="1"/>
</dbReference>
<dbReference type="PROSITE" id="PS00463">
    <property type="entry name" value="ZN2_CY6_FUNGAL_1"/>
    <property type="match status" value="1"/>
</dbReference>
<keyword evidence="6" id="KW-0539">Nucleus</keyword>
<protein>
    <recommendedName>
        <fullName evidence="8">Zn(2)-C6 fungal-type domain-containing protein</fullName>
    </recommendedName>
</protein>
<dbReference type="Gene3D" id="4.10.240.10">
    <property type="entry name" value="Zn(2)-C6 fungal-type DNA-binding domain"/>
    <property type="match status" value="1"/>
</dbReference>
<evidence type="ECO:0000313" key="9">
    <source>
        <dbReference type="EMBL" id="KAF9532237.1"/>
    </source>
</evidence>
<dbReference type="CDD" id="cd12148">
    <property type="entry name" value="fungal_TF_MHR"/>
    <property type="match status" value="1"/>
</dbReference>
<evidence type="ECO:0000256" key="7">
    <source>
        <dbReference type="SAM" id="MobiDB-lite"/>
    </source>
</evidence>
<evidence type="ECO:0000256" key="2">
    <source>
        <dbReference type="ARBA" id="ARBA00022723"/>
    </source>
</evidence>
<evidence type="ECO:0000256" key="4">
    <source>
        <dbReference type="ARBA" id="ARBA00023125"/>
    </source>
</evidence>
<dbReference type="GO" id="GO:0008270">
    <property type="term" value="F:zinc ion binding"/>
    <property type="evidence" value="ECO:0007669"/>
    <property type="project" value="InterPro"/>
</dbReference>
<dbReference type="InterPro" id="IPR036864">
    <property type="entry name" value="Zn2-C6_fun-type_DNA-bd_sf"/>
</dbReference>
<feature type="region of interest" description="Disordered" evidence="7">
    <location>
        <begin position="644"/>
        <end position="665"/>
    </location>
</feature>
<dbReference type="InterPro" id="IPR051089">
    <property type="entry name" value="prtT"/>
</dbReference>
<dbReference type="GO" id="GO:0000976">
    <property type="term" value="F:transcription cis-regulatory region binding"/>
    <property type="evidence" value="ECO:0007669"/>
    <property type="project" value="TreeGrafter"/>
</dbReference>
<evidence type="ECO:0000259" key="8">
    <source>
        <dbReference type="PROSITE" id="PS00463"/>
    </source>
</evidence>
<name>A0A9P6ENI3_9AGAR</name>
<keyword evidence="2" id="KW-0479">Metal-binding</keyword>
<dbReference type="Proteomes" id="UP000807306">
    <property type="component" value="Unassembled WGS sequence"/>
</dbReference>
<evidence type="ECO:0000313" key="10">
    <source>
        <dbReference type="Proteomes" id="UP000807306"/>
    </source>
</evidence>
<dbReference type="GO" id="GO:0005634">
    <property type="term" value="C:nucleus"/>
    <property type="evidence" value="ECO:0007669"/>
    <property type="project" value="UniProtKB-SubCell"/>
</dbReference>
<dbReference type="GO" id="GO:0000981">
    <property type="term" value="F:DNA-binding transcription factor activity, RNA polymerase II-specific"/>
    <property type="evidence" value="ECO:0007669"/>
    <property type="project" value="InterPro"/>
</dbReference>
<dbReference type="OrthoDB" id="3163292at2759"/>
<dbReference type="GO" id="GO:0006351">
    <property type="term" value="P:DNA-templated transcription"/>
    <property type="evidence" value="ECO:0007669"/>
    <property type="project" value="InterPro"/>
</dbReference>
<dbReference type="CDD" id="cd00067">
    <property type="entry name" value="GAL4"/>
    <property type="match status" value="1"/>
</dbReference>
<keyword evidence="10" id="KW-1185">Reference proteome</keyword>